<reference evidence="4" key="1">
    <citation type="journal article" date="2019" name="Int. J. Syst. Evol. Microbiol.">
        <title>The Global Catalogue of Microorganisms (GCM) 10K type strain sequencing project: providing services to taxonomists for standard genome sequencing and annotation.</title>
        <authorList>
            <consortium name="The Broad Institute Genomics Platform"/>
            <consortium name="The Broad Institute Genome Sequencing Center for Infectious Disease"/>
            <person name="Wu L."/>
            <person name="Ma J."/>
        </authorList>
    </citation>
    <scope>NUCLEOTIDE SEQUENCE [LARGE SCALE GENOMIC DNA]</scope>
    <source>
        <strain evidence="4">CECT 8010</strain>
    </source>
</reference>
<accession>A0ABV8PZQ1</accession>
<dbReference type="InterPro" id="IPR023393">
    <property type="entry name" value="START-like_dom_sf"/>
</dbReference>
<evidence type="ECO:0000313" key="4">
    <source>
        <dbReference type="Proteomes" id="UP001595906"/>
    </source>
</evidence>
<dbReference type="Gene3D" id="3.30.530.20">
    <property type="match status" value="1"/>
</dbReference>
<protein>
    <submittedName>
        <fullName evidence="3">SRPBCC domain-containing protein</fullName>
    </submittedName>
</protein>
<sequence>MTTPIVLTVEAIVNAPIDKVWTYWTQAEHIIKWNYAVDDWHCPTAENDLSVGGKLTATMAAKDGSFSFEFWGTYDVIETEKELQMTLGDGRKWKVYFSKVDDATKVVENFEAETTNPVEMQQQGWQMILNNFKTYTETN</sequence>
<organism evidence="3 4">
    <name type="scientific">Parasediminibacterium paludis</name>
    <dbReference type="NCBI Taxonomy" id="908966"/>
    <lineage>
        <taxon>Bacteria</taxon>
        <taxon>Pseudomonadati</taxon>
        <taxon>Bacteroidota</taxon>
        <taxon>Chitinophagia</taxon>
        <taxon>Chitinophagales</taxon>
        <taxon>Chitinophagaceae</taxon>
        <taxon>Parasediminibacterium</taxon>
    </lineage>
</organism>
<evidence type="ECO:0000313" key="3">
    <source>
        <dbReference type="EMBL" id="MFC4232447.1"/>
    </source>
</evidence>
<name>A0ABV8PZQ1_9BACT</name>
<proteinExistence type="inferred from homology"/>
<dbReference type="InterPro" id="IPR013538">
    <property type="entry name" value="ASHA1/2-like_C"/>
</dbReference>
<evidence type="ECO:0000259" key="2">
    <source>
        <dbReference type="Pfam" id="PF08327"/>
    </source>
</evidence>
<comment type="similarity">
    <text evidence="1">Belongs to the AHA1 family.</text>
</comment>
<dbReference type="RefSeq" id="WP_379014301.1">
    <property type="nucleotide sequence ID" value="NZ_JBHSDC010000022.1"/>
</dbReference>
<gene>
    <name evidence="3" type="ORF">ACFOW1_11125</name>
</gene>
<feature type="domain" description="Activator of Hsp90 ATPase homologue 1/2-like C-terminal" evidence="2">
    <location>
        <begin position="14"/>
        <end position="136"/>
    </location>
</feature>
<dbReference type="EMBL" id="JBHSDC010000022">
    <property type="protein sequence ID" value="MFC4232447.1"/>
    <property type="molecule type" value="Genomic_DNA"/>
</dbReference>
<keyword evidence="4" id="KW-1185">Reference proteome</keyword>
<dbReference type="Pfam" id="PF08327">
    <property type="entry name" value="AHSA1"/>
    <property type="match status" value="1"/>
</dbReference>
<dbReference type="SUPFAM" id="SSF55961">
    <property type="entry name" value="Bet v1-like"/>
    <property type="match status" value="1"/>
</dbReference>
<evidence type="ECO:0000256" key="1">
    <source>
        <dbReference type="ARBA" id="ARBA00006817"/>
    </source>
</evidence>
<dbReference type="Proteomes" id="UP001595906">
    <property type="component" value="Unassembled WGS sequence"/>
</dbReference>
<comment type="caution">
    <text evidence="3">The sequence shown here is derived from an EMBL/GenBank/DDBJ whole genome shotgun (WGS) entry which is preliminary data.</text>
</comment>